<proteinExistence type="predicted"/>
<sequence>MVTAGRSPCRKGSPRCDRIGRQVAARADVLWEVALRLHDTPELAFEEAQAARLLTGHLRAGIQRGDHGLRLRSHAPVPHRGGRPACLRASGAICDEGVPPGQEKIPC</sequence>
<dbReference type="EMBL" id="BMMS01000020">
    <property type="protein sequence ID" value="GGO93071.1"/>
    <property type="molecule type" value="Genomic_DNA"/>
</dbReference>
<accession>A0A918E0I2</accession>
<reference evidence="1" key="1">
    <citation type="journal article" date="2014" name="Int. J. Syst. Evol. Microbiol.">
        <title>Complete genome sequence of Corynebacterium casei LMG S-19264T (=DSM 44701T), isolated from a smear-ripened cheese.</title>
        <authorList>
            <consortium name="US DOE Joint Genome Institute (JGI-PGF)"/>
            <person name="Walter F."/>
            <person name="Albersmeier A."/>
            <person name="Kalinowski J."/>
            <person name="Ruckert C."/>
        </authorList>
    </citation>
    <scope>NUCLEOTIDE SEQUENCE</scope>
    <source>
        <strain evidence="1">CGMCC 4.7201</strain>
    </source>
</reference>
<dbReference type="AlphaFoldDB" id="A0A918E0I2"/>
<comment type="caution">
    <text evidence="1">The sequence shown here is derived from an EMBL/GenBank/DDBJ whole genome shotgun (WGS) entry which is preliminary data.</text>
</comment>
<name>A0A918E0I2_9ACTN</name>
<protein>
    <submittedName>
        <fullName evidence="1">Uncharacterized protein</fullName>
    </submittedName>
</protein>
<gene>
    <name evidence="1" type="ORF">GCM10012280_44720</name>
</gene>
<evidence type="ECO:0000313" key="1">
    <source>
        <dbReference type="EMBL" id="GGO93071.1"/>
    </source>
</evidence>
<dbReference type="Proteomes" id="UP000641932">
    <property type="component" value="Unassembled WGS sequence"/>
</dbReference>
<reference evidence="1" key="2">
    <citation type="submission" date="2020-09" db="EMBL/GenBank/DDBJ databases">
        <authorList>
            <person name="Sun Q."/>
            <person name="Zhou Y."/>
        </authorList>
    </citation>
    <scope>NUCLEOTIDE SEQUENCE</scope>
    <source>
        <strain evidence="1">CGMCC 4.7201</strain>
    </source>
</reference>
<keyword evidence="2" id="KW-1185">Reference proteome</keyword>
<evidence type="ECO:0000313" key="2">
    <source>
        <dbReference type="Proteomes" id="UP000641932"/>
    </source>
</evidence>
<organism evidence="1 2">
    <name type="scientific">Wenjunlia tyrosinilytica</name>
    <dbReference type="NCBI Taxonomy" id="1544741"/>
    <lineage>
        <taxon>Bacteria</taxon>
        <taxon>Bacillati</taxon>
        <taxon>Actinomycetota</taxon>
        <taxon>Actinomycetes</taxon>
        <taxon>Kitasatosporales</taxon>
        <taxon>Streptomycetaceae</taxon>
        <taxon>Wenjunlia</taxon>
    </lineage>
</organism>